<proteinExistence type="predicted"/>
<keyword evidence="2" id="KW-1185">Reference proteome</keyword>
<sequence>MKRVIIANDFYVTKYLMKDVIDLDYDIFFESDFRCRVINKTFARFNAFLPSKPGPNDCVLAFAIENIIVLDQIYRKVGKPKVWLWNPISSMTRKNKKLFLSYVRRKKIEVWTFDENDVELYGFLYHDQIHSSSLIKSTVSVYNRAFFSGVDKGRLCTVKGIKKELDEISIDSVVHIVRDKGNNGYTLSDLDVTTDVYLSFDEYLEQVEQSDILIDVAQNNQRGVTLRVVEAFFQNKKLITTNPYVASMDGYCPENIYIYGEERHRALKEFIETPTHVVKDSIKRQYTLKHLLEKMFGGF</sequence>
<evidence type="ECO:0000313" key="2">
    <source>
        <dbReference type="Proteomes" id="UP000247551"/>
    </source>
</evidence>
<dbReference type="AlphaFoldDB" id="A0A318UZ90"/>
<dbReference type="EMBL" id="QKLW01000004">
    <property type="protein sequence ID" value="PYF81714.1"/>
    <property type="molecule type" value="Genomic_DNA"/>
</dbReference>
<name>A0A318UZ90_9GAMM</name>
<comment type="caution">
    <text evidence="1">The sequence shown here is derived from an EMBL/GenBank/DDBJ whole genome shotgun (WGS) entry which is preliminary data.</text>
</comment>
<dbReference type="Proteomes" id="UP000247551">
    <property type="component" value="Unassembled WGS sequence"/>
</dbReference>
<evidence type="ECO:0000313" key="1">
    <source>
        <dbReference type="EMBL" id="PYF81714.1"/>
    </source>
</evidence>
<reference evidence="1 2" key="1">
    <citation type="submission" date="2018-06" db="EMBL/GenBank/DDBJ databases">
        <title>Genomic Encyclopedia of Type Strains, Phase III (KMG-III): the genomes of soil and plant-associated and newly described type strains.</title>
        <authorList>
            <person name="Whitman W."/>
        </authorList>
    </citation>
    <scope>NUCLEOTIDE SEQUENCE [LARGE SCALE GENOMIC DNA]</scope>
    <source>
        <strain evidence="1 2">CECT 7730</strain>
    </source>
</reference>
<accession>A0A318UZ90</accession>
<gene>
    <name evidence="1" type="ORF">DFP75_104174</name>
</gene>
<protein>
    <recommendedName>
        <fullName evidence="3">Glycosyl transferase family 1</fullName>
    </recommendedName>
</protein>
<evidence type="ECO:0008006" key="3">
    <source>
        <dbReference type="Google" id="ProtNLM"/>
    </source>
</evidence>
<organism evidence="1 2">
    <name type="scientific">Marinomonas alcarazii</name>
    <dbReference type="NCBI Taxonomy" id="491949"/>
    <lineage>
        <taxon>Bacteria</taxon>
        <taxon>Pseudomonadati</taxon>
        <taxon>Pseudomonadota</taxon>
        <taxon>Gammaproteobacteria</taxon>
        <taxon>Oceanospirillales</taxon>
        <taxon>Oceanospirillaceae</taxon>
        <taxon>Marinomonas</taxon>
    </lineage>
</organism>